<keyword evidence="2" id="KW-1185">Reference proteome</keyword>
<sequence>MSEQQEASCLKPDVNCPCPKTECDNFSQCCKCVSIHRANGTPTSCMAELIKK</sequence>
<dbReference type="STRING" id="112901.SAMN04488500_103207"/>
<protein>
    <submittedName>
        <fullName evidence="1">Uncharacterized protein</fullName>
    </submittedName>
</protein>
<reference evidence="1 2" key="1">
    <citation type="submission" date="2017-04" db="EMBL/GenBank/DDBJ databases">
        <authorList>
            <person name="Afonso C.L."/>
            <person name="Miller P.J."/>
            <person name="Scott M.A."/>
            <person name="Spackman E."/>
            <person name="Goraichik I."/>
            <person name="Dimitrov K.M."/>
            <person name="Suarez D.L."/>
            <person name="Swayne D.E."/>
        </authorList>
    </citation>
    <scope>NUCLEOTIDE SEQUENCE [LARGE SCALE GENOMIC DNA]</scope>
    <source>
        <strain evidence="1 2">DSM 5090</strain>
    </source>
</reference>
<dbReference type="EMBL" id="FWXI01000003">
    <property type="protein sequence ID" value="SMC46446.1"/>
    <property type="molecule type" value="Genomic_DNA"/>
</dbReference>
<accession>A0A1W1ZDL0</accession>
<evidence type="ECO:0000313" key="2">
    <source>
        <dbReference type="Proteomes" id="UP000192738"/>
    </source>
</evidence>
<dbReference type="AlphaFoldDB" id="A0A1W1ZDL0"/>
<gene>
    <name evidence="1" type="ORF">SAMN04488500_103207</name>
</gene>
<proteinExistence type="predicted"/>
<evidence type="ECO:0000313" key="1">
    <source>
        <dbReference type="EMBL" id="SMC46446.1"/>
    </source>
</evidence>
<dbReference type="Proteomes" id="UP000192738">
    <property type="component" value="Unassembled WGS sequence"/>
</dbReference>
<name>A0A1W1ZDL0_9FIRM</name>
<organism evidence="1 2">
    <name type="scientific">Sporomusa malonica</name>
    <dbReference type="NCBI Taxonomy" id="112901"/>
    <lineage>
        <taxon>Bacteria</taxon>
        <taxon>Bacillati</taxon>
        <taxon>Bacillota</taxon>
        <taxon>Negativicutes</taxon>
        <taxon>Selenomonadales</taxon>
        <taxon>Sporomusaceae</taxon>
        <taxon>Sporomusa</taxon>
    </lineage>
</organism>